<dbReference type="PANTHER" id="PTHR43876">
    <property type="entry name" value="UBIQUINONE BIOSYNTHESIS MONOOXYGENASE COQ6, MITOCHONDRIAL"/>
    <property type="match status" value="1"/>
</dbReference>
<dbReference type="PRINTS" id="PR00420">
    <property type="entry name" value="RNGMNOXGNASE"/>
</dbReference>
<dbReference type="NCBIfam" id="TIGR01988">
    <property type="entry name" value="Ubi-OHases"/>
    <property type="match status" value="1"/>
</dbReference>
<evidence type="ECO:0000256" key="7">
    <source>
        <dbReference type="ARBA" id="ARBA00023033"/>
    </source>
</evidence>
<comment type="cofactor">
    <cofactor evidence="1">
        <name>FAD</name>
        <dbReference type="ChEBI" id="CHEBI:57692"/>
    </cofactor>
</comment>
<evidence type="ECO:0000259" key="9">
    <source>
        <dbReference type="Pfam" id="PF01494"/>
    </source>
</evidence>
<dbReference type="PANTHER" id="PTHR43876:SF10">
    <property type="entry name" value="3-DEMETHOXYUBIQUINOL 3-HYDROXYLASE"/>
    <property type="match status" value="1"/>
</dbReference>
<keyword evidence="5" id="KW-0274">FAD</keyword>
<dbReference type="InterPro" id="IPR036188">
    <property type="entry name" value="FAD/NAD-bd_sf"/>
</dbReference>
<dbReference type="EMBL" id="JAPIVE010000001">
    <property type="protein sequence ID" value="MCX2523220.1"/>
    <property type="molecule type" value="Genomic_DNA"/>
</dbReference>
<keyword evidence="4" id="KW-0285">Flavoprotein</keyword>
<reference evidence="10" key="1">
    <citation type="submission" date="2022-11" db="EMBL/GenBank/DDBJ databases">
        <title>Larsenimonas rhizosphaerae sp. nov., isolated from a tidal mudflat.</title>
        <authorList>
            <person name="Lee S.D."/>
            <person name="Kim I.S."/>
        </authorList>
    </citation>
    <scope>NUCLEOTIDE SEQUENCE</scope>
    <source>
        <strain evidence="10">GH2-1</strain>
    </source>
</reference>
<keyword evidence="11" id="KW-1185">Reference proteome</keyword>
<comment type="similarity">
    <text evidence="3">Belongs to the UbiH/COQ6 family.</text>
</comment>
<dbReference type="Proteomes" id="UP001165678">
    <property type="component" value="Unassembled WGS sequence"/>
</dbReference>
<keyword evidence="6" id="KW-0560">Oxidoreductase</keyword>
<feature type="domain" description="FAD-binding" evidence="9">
    <location>
        <begin position="7"/>
        <end position="363"/>
    </location>
</feature>
<dbReference type="InterPro" id="IPR051205">
    <property type="entry name" value="UbiH/COQ6_monooxygenase"/>
</dbReference>
<dbReference type="RefSeq" id="WP_265895550.1">
    <property type="nucleotide sequence ID" value="NZ_JAPIVE010000001.1"/>
</dbReference>
<evidence type="ECO:0000256" key="1">
    <source>
        <dbReference type="ARBA" id="ARBA00001974"/>
    </source>
</evidence>
<keyword evidence="7" id="KW-0503">Monooxygenase</keyword>
<dbReference type="GO" id="GO:0110142">
    <property type="term" value="C:ubiquinone biosynthesis complex"/>
    <property type="evidence" value="ECO:0007669"/>
    <property type="project" value="UniProtKB-ARBA"/>
</dbReference>
<evidence type="ECO:0000256" key="3">
    <source>
        <dbReference type="ARBA" id="ARBA00005349"/>
    </source>
</evidence>
<comment type="pathway">
    <text evidence="2">Cofactor biosynthesis; ubiquinone biosynthesis.</text>
</comment>
<dbReference type="AlphaFoldDB" id="A0AA42CWX9"/>
<evidence type="ECO:0000313" key="11">
    <source>
        <dbReference type="Proteomes" id="UP001165678"/>
    </source>
</evidence>
<evidence type="ECO:0000256" key="5">
    <source>
        <dbReference type="ARBA" id="ARBA00022827"/>
    </source>
</evidence>
<dbReference type="InterPro" id="IPR002938">
    <property type="entry name" value="FAD-bd"/>
</dbReference>
<comment type="subunit">
    <text evidence="8">Component of the Ubi complex metabolon, which regroups five ubiquinone biosynthesis proteins (UbiE, UbiF, UbiG, UbiH and UbiI) and two accessory factors (UbiK and the lipid-binding protein UbiJ).</text>
</comment>
<accession>A0AA42CWX9</accession>
<dbReference type="GO" id="GO:0008682">
    <property type="term" value="F:3-demethoxyubiquinol 3-hydroxylase activity"/>
    <property type="evidence" value="ECO:0007669"/>
    <property type="project" value="TreeGrafter"/>
</dbReference>
<evidence type="ECO:0000256" key="2">
    <source>
        <dbReference type="ARBA" id="ARBA00004749"/>
    </source>
</evidence>
<organism evidence="10 11">
    <name type="scientific">Larsenimonas rhizosphaerae</name>
    <dbReference type="NCBI Taxonomy" id="2944682"/>
    <lineage>
        <taxon>Bacteria</taxon>
        <taxon>Pseudomonadati</taxon>
        <taxon>Pseudomonadota</taxon>
        <taxon>Gammaproteobacteria</taxon>
        <taxon>Oceanospirillales</taxon>
        <taxon>Halomonadaceae</taxon>
        <taxon>Larsenimonas</taxon>
    </lineage>
</organism>
<dbReference type="GO" id="GO:0006744">
    <property type="term" value="P:ubiquinone biosynthetic process"/>
    <property type="evidence" value="ECO:0007669"/>
    <property type="project" value="InterPro"/>
</dbReference>
<evidence type="ECO:0000256" key="6">
    <source>
        <dbReference type="ARBA" id="ARBA00023002"/>
    </source>
</evidence>
<evidence type="ECO:0000313" key="10">
    <source>
        <dbReference type="EMBL" id="MCX2523220.1"/>
    </source>
</evidence>
<protein>
    <submittedName>
        <fullName evidence="10">FAD-dependent oxidoreductase</fullName>
    </submittedName>
</protein>
<dbReference type="SUPFAM" id="SSF51905">
    <property type="entry name" value="FAD/NAD(P)-binding domain"/>
    <property type="match status" value="1"/>
</dbReference>
<name>A0AA42CWX9_9GAMM</name>
<evidence type="ECO:0000256" key="8">
    <source>
        <dbReference type="ARBA" id="ARBA00065734"/>
    </source>
</evidence>
<dbReference type="Gene3D" id="3.50.50.60">
    <property type="entry name" value="FAD/NAD(P)-binding domain"/>
    <property type="match status" value="2"/>
</dbReference>
<evidence type="ECO:0000256" key="4">
    <source>
        <dbReference type="ARBA" id="ARBA00022630"/>
    </source>
</evidence>
<dbReference type="GO" id="GO:0071949">
    <property type="term" value="F:FAD binding"/>
    <property type="evidence" value="ECO:0007669"/>
    <property type="project" value="InterPro"/>
</dbReference>
<sequence>MDTSNYVDIAIVGGGMTGAAMALALSDTGLSVCVIEPRPPASAEAGTPPDLRISSLNQANCDFLDRLGAFDAMDASRIHPFTRLAVWEDLAGTTLPGARSRWNRTIFDASEIKADRLGVMVENQVIQSALWSCFDDIDTLSCLTPARLERLTLGEDSVRLTLDCDGVPHDLEAGLVIGAEGARSAVREQAGISIDTRPYEHKAMIVNVQTAAPTLDMTWQAFTPSGPHALLPLFAPADQPDKAWASLIWYDAPARIDALQSLSFEALQTEIEQTFPDELPPIDHISGVGSFPLVRQHAERYVQDRVALIGDAAHVINPLAGQGVNLGFQDVEALSRVIHDALSEGRPWWRQHVLLEYAMKRKWANQLMMSTMDAFYHGFRHQGLPFKLVRNAGLALAGHAGFGRRRVMAYAMGLSHP</sequence>
<comment type="caution">
    <text evidence="10">The sequence shown here is derived from an EMBL/GenBank/DDBJ whole genome shotgun (WGS) entry which is preliminary data.</text>
</comment>
<gene>
    <name evidence="10" type="ORF">OQ287_03115</name>
</gene>
<proteinExistence type="inferred from homology"/>
<dbReference type="FunFam" id="3.50.50.60:FF:000021">
    <property type="entry name" value="Ubiquinone biosynthesis monooxygenase COQ6"/>
    <property type="match status" value="1"/>
</dbReference>
<dbReference type="Pfam" id="PF01494">
    <property type="entry name" value="FAD_binding_3"/>
    <property type="match status" value="1"/>
</dbReference>
<dbReference type="InterPro" id="IPR010971">
    <property type="entry name" value="UbiH/COQ6"/>
</dbReference>